<dbReference type="EnsemblPlants" id="ORUFI10G11660.1">
    <property type="protein sequence ID" value="ORUFI10G11660.1"/>
    <property type="gene ID" value="ORUFI10G11660"/>
</dbReference>
<name>A0A0E0QZJ3_ORYRU</name>
<dbReference type="InterPro" id="IPR014729">
    <property type="entry name" value="Rossmann-like_a/b/a_fold"/>
</dbReference>
<evidence type="ECO:0000259" key="1">
    <source>
        <dbReference type="Pfam" id="PF00582"/>
    </source>
</evidence>
<dbReference type="SUPFAM" id="SSF52402">
    <property type="entry name" value="Adenine nucleotide alpha hydrolases-like"/>
    <property type="match status" value="1"/>
</dbReference>
<evidence type="ECO:0000313" key="2">
    <source>
        <dbReference type="EnsemblPlants" id="ORUFI10G11660.1"/>
    </source>
</evidence>
<dbReference type="STRING" id="4529.A0A0E0QZJ3"/>
<dbReference type="Pfam" id="PF00582">
    <property type="entry name" value="Usp"/>
    <property type="match status" value="1"/>
</dbReference>
<feature type="domain" description="UspA" evidence="1">
    <location>
        <begin position="2"/>
        <end position="160"/>
    </location>
</feature>
<dbReference type="Proteomes" id="UP000008022">
    <property type="component" value="Unassembled WGS sequence"/>
</dbReference>
<dbReference type="PRINTS" id="PR01438">
    <property type="entry name" value="UNVRSLSTRESS"/>
</dbReference>
<dbReference type="eggNOG" id="ENOG502RXWD">
    <property type="taxonomic scope" value="Eukaryota"/>
</dbReference>
<dbReference type="PANTHER" id="PTHR46553:SF29">
    <property type="entry name" value="OS10G0437500 PROTEIN"/>
    <property type="match status" value="1"/>
</dbReference>
<accession>A0A0E0QZJ3</accession>
<evidence type="ECO:0000313" key="3">
    <source>
        <dbReference type="Proteomes" id="UP000008022"/>
    </source>
</evidence>
<dbReference type="HOGENOM" id="CLU_1191457_0_0_1"/>
<dbReference type="CDD" id="cd23659">
    <property type="entry name" value="USP_At3g01520-like"/>
    <property type="match status" value="1"/>
</dbReference>
<dbReference type="OMA" id="ATELMMD"/>
<reference evidence="3" key="1">
    <citation type="submission" date="2013-06" db="EMBL/GenBank/DDBJ databases">
        <authorList>
            <person name="Zhao Q."/>
        </authorList>
    </citation>
    <scope>NUCLEOTIDE SEQUENCE</scope>
    <source>
        <strain evidence="3">cv. W1943</strain>
    </source>
</reference>
<protein>
    <recommendedName>
        <fullName evidence="1">UspA domain-containing protein</fullName>
    </recommendedName>
</protein>
<dbReference type="InterPro" id="IPR006015">
    <property type="entry name" value="Universal_stress_UspA"/>
</dbReference>
<dbReference type="Gramene" id="ORUFI10G11660.1">
    <property type="protein sequence ID" value="ORUFI10G11660.1"/>
    <property type="gene ID" value="ORUFI10G11660"/>
</dbReference>
<sequence>MKVLVAVDDSRGSHRALSWVLDHLFFPAAATGDGGEEEQVPRPAPELVLVHAIEPLHHVMFPVGPGSAVYGAASMMEAVRAAQAENARNLLVRARLICERRGVAAATVAVEGEPREALCRAAEDAGAGLLVVGSRGLGALKRAFLGSVSDYCAHRASCPIIGRCSVSDYCAARTARAARSWSSSRLPTPATKTTAATARATELMMDRHYIRKTSFRGGKRIKRETLVLPLLFLLSAEFVLPKFLP</sequence>
<organism evidence="2 3">
    <name type="scientific">Oryza rufipogon</name>
    <name type="common">Brownbeard rice</name>
    <name type="synonym">Asian wild rice</name>
    <dbReference type="NCBI Taxonomy" id="4529"/>
    <lineage>
        <taxon>Eukaryota</taxon>
        <taxon>Viridiplantae</taxon>
        <taxon>Streptophyta</taxon>
        <taxon>Embryophyta</taxon>
        <taxon>Tracheophyta</taxon>
        <taxon>Spermatophyta</taxon>
        <taxon>Magnoliopsida</taxon>
        <taxon>Liliopsida</taxon>
        <taxon>Poales</taxon>
        <taxon>Poaceae</taxon>
        <taxon>BOP clade</taxon>
        <taxon>Oryzoideae</taxon>
        <taxon>Oryzeae</taxon>
        <taxon>Oryzinae</taxon>
        <taxon>Oryza</taxon>
    </lineage>
</organism>
<keyword evidence="3" id="KW-1185">Reference proteome</keyword>
<dbReference type="Gene3D" id="3.40.50.620">
    <property type="entry name" value="HUPs"/>
    <property type="match status" value="1"/>
</dbReference>
<dbReference type="PANTHER" id="PTHR46553">
    <property type="entry name" value="ADENINE NUCLEOTIDE ALPHA HYDROLASES-LIKE SUPERFAMILY PROTEIN"/>
    <property type="match status" value="1"/>
</dbReference>
<proteinExistence type="predicted"/>
<reference evidence="2" key="2">
    <citation type="submission" date="2015-06" db="UniProtKB">
        <authorList>
            <consortium name="EnsemblPlants"/>
        </authorList>
    </citation>
    <scope>IDENTIFICATION</scope>
</reference>
<dbReference type="AlphaFoldDB" id="A0A0E0QZJ3"/>
<dbReference type="InterPro" id="IPR006016">
    <property type="entry name" value="UspA"/>
</dbReference>